<evidence type="ECO:0000256" key="4">
    <source>
        <dbReference type="ARBA" id="ARBA00022777"/>
    </source>
</evidence>
<dbReference type="PANTHER" id="PTHR43047">
    <property type="entry name" value="TWO-COMPONENT HISTIDINE PROTEIN KINASE"/>
    <property type="match status" value="1"/>
</dbReference>
<reference evidence="10" key="1">
    <citation type="submission" date="2022-10" db="EMBL/GenBank/DDBJ databases">
        <title>Tapping the CABI collections for fungal endophytes: first genome assemblies for Collariella, Neodidymelliopsis, Ascochyta clinopodiicola, Didymella pomorum, Didymosphaeria variabile, Neocosmospora piperis and Neocucurbitaria cava.</title>
        <authorList>
            <person name="Hill R."/>
        </authorList>
    </citation>
    <scope>NUCLEOTIDE SEQUENCE</scope>
    <source>
        <strain evidence="10">IMI 356814</strain>
    </source>
</reference>
<dbReference type="InterPro" id="IPR011006">
    <property type="entry name" value="CheY-like_superfamily"/>
</dbReference>
<comment type="catalytic activity">
    <reaction evidence="1">
        <text>ATP + protein L-histidine = ADP + protein N-phospho-L-histidine.</text>
        <dbReference type="EC" id="2.7.13.3"/>
    </reaction>
</comment>
<dbReference type="GO" id="GO:0009927">
    <property type="term" value="F:histidine phosphotransfer kinase activity"/>
    <property type="evidence" value="ECO:0007669"/>
    <property type="project" value="TreeGrafter"/>
</dbReference>
<name>A0A9W8YC72_9PLEO</name>
<dbReference type="Proteomes" id="UP001140560">
    <property type="component" value="Unassembled WGS sequence"/>
</dbReference>
<dbReference type="Gene3D" id="3.40.50.2300">
    <property type="match status" value="1"/>
</dbReference>
<dbReference type="EMBL" id="JAPEUY010000007">
    <property type="protein sequence ID" value="KAJ4371573.1"/>
    <property type="molecule type" value="Genomic_DNA"/>
</dbReference>
<dbReference type="PROSITE" id="PS50110">
    <property type="entry name" value="RESPONSE_REGULATORY"/>
    <property type="match status" value="1"/>
</dbReference>
<dbReference type="GO" id="GO:0005886">
    <property type="term" value="C:plasma membrane"/>
    <property type="evidence" value="ECO:0007669"/>
    <property type="project" value="TreeGrafter"/>
</dbReference>
<evidence type="ECO:0000256" key="5">
    <source>
        <dbReference type="PROSITE-ProRule" id="PRU00169"/>
    </source>
</evidence>
<dbReference type="AlphaFoldDB" id="A0A9W8YC72"/>
<protein>
    <recommendedName>
        <fullName evidence="2">histidine kinase</fullName>
        <ecNumber evidence="2">2.7.13.3</ecNumber>
    </recommendedName>
</protein>
<dbReference type="SUPFAM" id="SSF55874">
    <property type="entry name" value="ATPase domain of HSP90 chaperone/DNA topoisomerase II/histidine kinase"/>
    <property type="match status" value="1"/>
</dbReference>
<dbReference type="SUPFAM" id="SSF47384">
    <property type="entry name" value="Homodimeric domain of signal transducing histidine kinase"/>
    <property type="match status" value="1"/>
</dbReference>
<dbReference type="InterPro" id="IPR036097">
    <property type="entry name" value="HisK_dim/P_sf"/>
</dbReference>
<dbReference type="InterPro" id="IPR001789">
    <property type="entry name" value="Sig_transdc_resp-reg_receiver"/>
</dbReference>
<dbReference type="Gene3D" id="1.10.287.130">
    <property type="match status" value="1"/>
</dbReference>
<sequence>MQSTSGHRPTFFPKADTVILPSNRRLSLPTPRPTEVAPIFDIQHVDQALDVWSADVAQSVYPQKDDQWAPAPIPERAECPRHCAADRYLFPVLTRNERLRLTMLFYYTRGASEDQELMARLQEKVDLARETIGWEFVIAGLLNHNTYTRMVTTIFSLLDMAKDWRFEKSPHVENGGLRAYAGAPLKFETEFGEQVAFGSLCVASNSVQEELSETQQTSLARFADWIVADIIHSAKARRQRERRRMQEVLDQAQKLCDEGVDMTEAIPKILQEYYPDTTVGVHRTVDGQIVLDGGTVFKTVELEHGLWEDTEQCDYIIERHNNQIMVSSRVIRIIAAQCTSQRIPTFLVVGCKDFRRVFDDVDAWFVHMCATILCTYWQSGLLKEALEAKETFLRGITHSLRTPIHGILGSVELLTEELKSRNVVPISETDSPRTTPGTEQLDPYVYIRTIKTSGRELISTINSLLKLNQWAGIAQSERHIALHSIAEIEAALLNEISFAMQDDISTRPTVLIRHHFPLNFDLLVFDLRLFLDCIQPLVTNGIQNTPGGVVAVTLSVSDDCSVLNVDVEDNGRGIATVNHERIFNAYEKIDSHTAEAGLGLTLASKSALLMNGKTQLVSSHLGRGSHFRATFSDPVCASMFPQNRSIKERLVQLPPTFRRLTSDSSASPLGLYFTKYLAGYGYLESTTSDGSFLVLDYTPDLAKLYQQISHVTKEQVAICLVPESASFIDFDENRIQRQDNIVYARGPFLASTFDEVLQAADTILADYASSTLDSGSCPYGGVAIEPTLEVTTSPIEKPSKPSPQPGSIPIPPVQTDLVQPMQALSMDFAPPPPPPPIPDIPPSPSPHPRKPKTLIVDDNAINLRLLELYCNRRAIPYRAATDGQQAVNLFGEYRSHQQHQHQHQQHQPFELVFMDLQMPVCDGIEATRRIRALEKLNGWNKSVIFIVTGQDSPADRAHADEAGADGYLVKPVGPKVLDRWVRQWFPDAQL</sequence>
<feature type="compositionally biased region" description="Pro residues" evidence="7">
    <location>
        <begin position="800"/>
        <end position="812"/>
    </location>
</feature>
<keyword evidence="4" id="KW-0418">Kinase</keyword>
<keyword evidence="5" id="KW-0597">Phosphoprotein</keyword>
<dbReference type="SUPFAM" id="SSF52172">
    <property type="entry name" value="CheY-like"/>
    <property type="match status" value="1"/>
</dbReference>
<proteinExistence type="predicted"/>
<feature type="domain" description="Histidine kinase" evidence="8">
    <location>
        <begin position="395"/>
        <end position="635"/>
    </location>
</feature>
<evidence type="ECO:0000256" key="2">
    <source>
        <dbReference type="ARBA" id="ARBA00012438"/>
    </source>
</evidence>
<organism evidence="10 11">
    <name type="scientific">Neocucurbitaria cava</name>
    <dbReference type="NCBI Taxonomy" id="798079"/>
    <lineage>
        <taxon>Eukaryota</taxon>
        <taxon>Fungi</taxon>
        <taxon>Dikarya</taxon>
        <taxon>Ascomycota</taxon>
        <taxon>Pezizomycotina</taxon>
        <taxon>Dothideomycetes</taxon>
        <taxon>Pleosporomycetidae</taxon>
        <taxon>Pleosporales</taxon>
        <taxon>Pleosporineae</taxon>
        <taxon>Cucurbitariaceae</taxon>
        <taxon>Neocucurbitaria</taxon>
    </lineage>
</organism>
<dbReference type="EC" id="2.7.13.3" evidence="2"/>
<keyword evidence="11" id="KW-1185">Reference proteome</keyword>
<dbReference type="InterPro" id="IPR003661">
    <property type="entry name" value="HisK_dim/P_dom"/>
</dbReference>
<evidence type="ECO:0000256" key="3">
    <source>
        <dbReference type="ARBA" id="ARBA00022679"/>
    </source>
</evidence>
<dbReference type="Pfam" id="PF00072">
    <property type="entry name" value="Response_reg"/>
    <property type="match status" value="1"/>
</dbReference>
<dbReference type="OrthoDB" id="21225at2759"/>
<dbReference type="SMART" id="SM00448">
    <property type="entry name" value="REC"/>
    <property type="match status" value="1"/>
</dbReference>
<evidence type="ECO:0000313" key="10">
    <source>
        <dbReference type="EMBL" id="KAJ4371573.1"/>
    </source>
</evidence>
<dbReference type="InterPro" id="IPR005467">
    <property type="entry name" value="His_kinase_dom"/>
</dbReference>
<evidence type="ECO:0000259" key="9">
    <source>
        <dbReference type="PROSITE" id="PS50110"/>
    </source>
</evidence>
<feature type="domain" description="Response regulatory" evidence="9">
    <location>
        <begin position="852"/>
        <end position="985"/>
    </location>
</feature>
<keyword evidence="3" id="KW-0808">Transferase</keyword>
<evidence type="ECO:0000256" key="6">
    <source>
        <dbReference type="SAM" id="Coils"/>
    </source>
</evidence>
<evidence type="ECO:0000256" key="7">
    <source>
        <dbReference type="SAM" id="MobiDB-lite"/>
    </source>
</evidence>
<dbReference type="CDD" id="cd17546">
    <property type="entry name" value="REC_hyHK_CKI1_RcsC-like"/>
    <property type="match status" value="1"/>
</dbReference>
<dbReference type="SMART" id="SM00387">
    <property type="entry name" value="HATPase_c"/>
    <property type="match status" value="1"/>
</dbReference>
<dbReference type="Pfam" id="PF02518">
    <property type="entry name" value="HATPase_c"/>
    <property type="match status" value="1"/>
</dbReference>
<gene>
    <name evidence="10" type="ORF">N0V83_004792</name>
</gene>
<feature type="compositionally biased region" description="Pro residues" evidence="7">
    <location>
        <begin position="829"/>
        <end position="846"/>
    </location>
</feature>
<dbReference type="CDD" id="cd00082">
    <property type="entry name" value="HisKA"/>
    <property type="match status" value="1"/>
</dbReference>
<comment type="caution">
    <text evidence="10">The sequence shown here is derived from an EMBL/GenBank/DDBJ whole genome shotgun (WGS) entry which is preliminary data.</text>
</comment>
<dbReference type="SMART" id="SM00388">
    <property type="entry name" value="HisKA"/>
    <property type="match status" value="1"/>
</dbReference>
<dbReference type="InterPro" id="IPR036890">
    <property type="entry name" value="HATPase_C_sf"/>
</dbReference>
<evidence type="ECO:0000256" key="1">
    <source>
        <dbReference type="ARBA" id="ARBA00000085"/>
    </source>
</evidence>
<feature type="coiled-coil region" evidence="6">
    <location>
        <begin position="231"/>
        <end position="258"/>
    </location>
</feature>
<dbReference type="Gene3D" id="3.30.565.10">
    <property type="entry name" value="Histidine kinase-like ATPase, C-terminal domain"/>
    <property type="match status" value="1"/>
</dbReference>
<feature type="modified residue" description="4-aspartylphosphate" evidence="5">
    <location>
        <position position="915"/>
    </location>
</feature>
<accession>A0A9W8YC72</accession>
<dbReference type="InterPro" id="IPR003594">
    <property type="entry name" value="HATPase_dom"/>
</dbReference>
<keyword evidence="6" id="KW-0175">Coiled coil</keyword>
<dbReference type="Pfam" id="PF00512">
    <property type="entry name" value="HisKA"/>
    <property type="match status" value="1"/>
</dbReference>
<feature type="region of interest" description="Disordered" evidence="7">
    <location>
        <begin position="792"/>
        <end position="850"/>
    </location>
</feature>
<evidence type="ECO:0000259" key="8">
    <source>
        <dbReference type="PROSITE" id="PS50109"/>
    </source>
</evidence>
<evidence type="ECO:0000313" key="11">
    <source>
        <dbReference type="Proteomes" id="UP001140560"/>
    </source>
</evidence>
<dbReference type="PROSITE" id="PS50109">
    <property type="entry name" value="HIS_KIN"/>
    <property type="match status" value="1"/>
</dbReference>
<dbReference type="PANTHER" id="PTHR43047:SF72">
    <property type="entry name" value="OSMOSENSING HISTIDINE PROTEIN KINASE SLN1"/>
    <property type="match status" value="1"/>
</dbReference>
<dbReference type="GO" id="GO:0000155">
    <property type="term" value="F:phosphorelay sensor kinase activity"/>
    <property type="evidence" value="ECO:0007669"/>
    <property type="project" value="InterPro"/>
</dbReference>